<dbReference type="RefSeq" id="WP_073184330.1">
    <property type="nucleotide sequence ID" value="NZ_FQXI01000006.1"/>
</dbReference>
<dbReference type="InterPro" id="IPR013766">
    <property type="entry name" value="Thioredoxin_domain"/>
</dbReference>
<dbReference type="Proteomes" id="UP000184032">
    <property type="component" value="Unassembled WGS sequence"/>
</dbReference>
<proteinExistence type="predicted"/>
<dbReference type="CDD" id="cd02947">
    <property type="entry name" value="TRX_family"/>
    <property type="match status" value="1"/>
</dbReference>
<keyword evidence="3" id="KW-1185">Reference proteome</keyword>
<gene>
    <name evidence="2" type="ORF">SAMN02745245_01010</name>
</gene>
<name>A0A1M5RVG0_9FIRM</name>
<organism evidence="2 3">
    <name type="scientific">Anaerosphaera aminiphila DSM 21120</name>
    <dbReference type="NCBI Taxonomy" id="1120995"/>
    <lineage>
        <taxon>Bacteria</taxon>
        <taxon>Bacillati</taxon>
        <taxon>Bacillota</taxon>
        <taxon>Tissierellia</taxon>
        <taxon>Tissierellales</taxon>
        <taxon>Peptoniphilaceae</taxon>
        <taxon>Anaerosphaera</taxon>
    </lineage>
</organism>
<dbReference type="STRING" id="1120995.SAMN02745245_01010"/>
<evidence type="ECO:0000313" key="3">
    <source>
        <dbReference type="Proteomes" id="UP000184032"/>
    </source>
</evidence>
<dbReference type="EMBL" id="FQXI01000006">
    <property type="protein sequence ID" value="SHH30159.1"/>
    <property type="molecule type" value="Genomic_DNA"/>
</dbReference>
<dbReference type="AlphaFoldDB" id="A0A1M5RVG0"/>
<dbReference type="Gene3D" id="3.40.30.10">
    <property type="entry name" value="Glutaredoxin"/>
    <property type="match status" value="1"/>
</dbReference>
<dbReference type="OrthoDB" id="9790390at2"/>
<dbReference type="Pfam" id="PF00085">
    <property type="entry name" value="Thioredoxin"/>
    <property type="match status" value="1"/>
</dbReference>
<evidence type="ECO:0000259" key="1">
    <source>
        <dbReference type="Pfam" id="PF00085"/>
    </source>
</evidence>
<dbReference type="InterPro" id="IPR036249">
    <property type="entry name" value="Thioredoxin-like_sf"/>
</dbReference>
<feature type="domain" description="Thioredoxin" evidence="1">
    <location>
        <begin position="4"/>
        <end position="79"/>
    </location>
</feature>
<protein>
    <submittedName>
        <fullName evidence="2">Thioredoxin</fullName>
    </submittedName>
</protein>
<sequence length="96" mass="11130">MKVVENISENTLLFFKTNSCAICDSMIEKLFTELKDIDIDLKIVQIEEEPALKGKYLVFTAPTLLYLKNGNEIFRESGFFDFPKIIHILENELQLN</sequence>
<reference evidence="3" key="1">
    <citation type="submission" date="2016-11" db="EMBL/GenBank/DDBJ databases">
        <authorList>
            <person name="Varghese N."/>
            <person name="Submissions S."/>
        </authorList>
    </citation>
    <scope>NUCLEOTIDE SEQUENCE [LARGE SCALE GENOMIC DNA]</scope>
    <source>
        <strain evidence="3">DSM 21120</strain>
    </source>
</reference>
<dbReference type="SUPFAM" id="SSF52833">
    <property type="entry name" value="Thioredoxin-like"/>
    <property type="match status" value="1"/>
</dbReference>
<evidence type="ECO:0000313" key="2">
    <source>
        <dbReference type="EMBL" id="SHH30159.1"/>
    </source>
</evidence>
<accession>A0A1M5RVG0</accession>